<feature type="domain" description="Reverse transcriptase Ty1/copia-type" evidence="1">
    <location>
        <begin position="304"/>
        <end position="379"/>
    </location>
</feature>
<dbReference type="SUPFAM" id="SSF56672">
    <property type="entry name" value="DNA/RNA polymerases"/>
    <property type="match status" value="1"/>
</dbReference>
<dbReference type="CDD" id="cd09272">
    <property type="entry name" value="RNase_HI_RT_Ty1"/>
    <property type="match status" value="1"/>
</dbReference>
<dbReference type="InterPro" id="IPR013103">
    <property type="entry name" value="RVT_2"/>
</dbReference>
<dbReference type="Pfam" id="PF07727">
    <property type="entry name" value="RVT_2"/>
    <property type="match status" value="1"/>
</dbReference>
<proteinExistence type="predicted"/>
<comment type="caution">
    <text evidence="2">The sequence shown here is derived from an EMBL/GenBank/DDBJ whole genome shotgun (WGS) entry which is preliminary data.</text>
</comment>
<accession>A0A6L2LL97</accession>
<feature type="non-terminal residue" evidence="2">
    <location>
        <position position="1"/>
    </location>
</feature>
<dbReference type="PANTHER" id="PTHR11439">
    <property type="entry name" value="GAG-POL-RELATED RETROTRANSPOSON"/>
    <property type="match status" value="1"/>
</dbReference>
<reference evidence="2" key="1">
    <citation type="journal article" date="2019" name="Sci. Rep.">
        <title>Draft genome of Tanacetum cinerariifolium, the natural source of mosquito coil.</title>
        <authorList>
            <person name="Yamashiro T."/>
            <person name="Shiraishi A."/>
            <person name="Satake H."/>
            <person name="Nakayama K."/>
        </authorList>
    </citation>
    <scope>NUCLEOTIDE SEQUENCE</scope>
</reference>
<name>A0A6L2LL97_TANCI</name>
<dbReference type="InterPro" id="IPR043502">
    <property type="entry name" value="DNA/RNA_pol_sf"/>
</dbReference>
<dbReference type="PANTHER" id="PTHR11439:SF495">
    <property type="entry name" value="REVERSE TRANSCRIPTASE, RNA-DEPENDENT DNA POLYMERASE-RELATED"/>
    <property type="match status" value="1"/>
</dbReference>
<evidence type="ECO:0000259" key="1">
    <source>
        <dbReference type="Pfam" id="PF07727"/>
    </source>
</evidence>
<gene>
    <name evidence="2" type="ORF">Tci_034406</name>
</gene>
<organism evidence="2">
    <name type="scientific">Tanacetum cinerariifolium</name>
    <name type="common">Dalmatian daisy</name>
    <name type="synonym">Chrysanthemum cinerariifolium</name>
    <dbReference type="NCBI Taxonomy" id="118510"/>
    <lineage>
        <taxon>Eukaryota</taxon>
        <taxon>Viridiplantae</taxon>
        <taxon>Streptophyta</taxon>
        <taxon>Embryophyta</taxon>
        <taxon>Tracheophyta</taxon>
        <taxon>Spermatophyta</taxon>
        <taxon>Magnoliopsida</taxon>
        <taxon>eudicotyledons</taxon>
        <taxon>Gunneridae</taxon>
        <taxon>Pentapetalae</taxon>
        <taxon>asterids</taxon>
        <taxon>campanulids</taxon>
        <taxon>Asterales</taxon>
        <taxon>Asteraceae</taxon>
        <taxon>Asteroideae</taxon>
        <taxon>Anthemideae</taxon>
        <taxon>Anthemidinae</taxon>
        <taxon>Tanacetum</taxon>
    </lineage>
</organism>
<dbReference type="EMBL" id="BKCJ010004673">
    <property type="protein sequence ID" value="GEU62428.1"/>
    <property type="molecule type" value="Genomic_DNA"/>
</dbReference>
<sequence length="597" mass="68001">CVPEKKEEFGLDSKDDDVVPKLKDVSLVDGVLEGAFGGEGDEGFAIVWIKKLRAVLFDKVSEQKNITKGTSTNTKFANQSTKRKPSLQSLRKTYVVRQPNAFQSESPNFSKTLVPQKVNKTNDLSNPVTSNLIPTIKESNVVENDKVIAPGMFRINHFKNSRKEKFVPNKPIKASVRINPITVSQPHVITKKVANSDSNGFSSTGVDITTKTRRPQPRINTKNDRVPSASKNSRIKNKEVENVKEAMTDPAWIESMQEELLQFKRLDVWVLVPTLDNIKPLTLKWLFKNKHDEENTNGSYKDILDICYAQSFTVFQMDVKTAFLHGTLKEDVYLCQPEGFINAYHPSHLYKLKKVLWVKASTKGMSNYMLEILKKYEMESCDPIGTPIKTKDKLDLDQNGSLVDATKYRSMIGALMYLTSSRPDIVHATFLCARYHAKPTEKHLKEVKKIFGYLWGTVNTGLCWSLKKQDCTVLSTAKAEYVSLSACYAQVLWMQTRLTDYGFHFNKIPIYCDSKSAIAISCNPVQHLRTKHIAIRYHFIKEHVEKGTIKLYFVKTDYQLADLFTKALPVDRFNYLVHHLGMRSLSPRELDRVAKSQ</sequence>
<dbReference type="AlphaFoldDB" id="A0A6L2LL97"/>
<protein>
    <recommendedName>
        <fullName evidence="1">Reverse transcriptase Ty1/copia-type domain-containing protein</fullName>
    </recommendedName>
</protein>
<evidence type="ECO:0000313" key="2">
    <source>
        <dbReference type="EMBL" id="GEU62428.1"/>
    </source>
</evidence>